<dbReference type="PROSITE" id="PS51175">
    <property type="entry name" value="CBM6"/>
    <property type="match status" value="1"/>
</dbReference>
<dbReference type="SUPFAM" id="SSF49785">
    <property type="entry name" value="Galactose-binding domain-like"/>
    <property type="match status" value="1"/>
</dbReference>
<dbReference type="KEGG" id="daur:Daura_22935"/>
<proteinExistence type="inferred from homology"/>
<dbReference type="CDD" id="cd18823">
    <property type="entry name" value="GH43_RcAra43A-like"/>
    <property type="match status" value="1"/>
</dbReference>
<name>A0A9Q9INJ1_9ACTN</name>
<dbReference type="InterPro" id="IPR005084">
    <property type="entry name" value="CBM6"/>
</dbReference>
<evidence type="ECO:0000256" key="2">
    <source>
        <dbReference type="ARBA" id="ARBA00022801"/>
    </source>
</evidence>
<dbReference type="GO" id="GO:0004553">
    <property type="term" value="F:hydrolase activity, hydrolyzing O-glycosyl compounds"/>
    <property type="evidence" value="ECO:0007669"/>
    <property type="project" value="InterPro"/>
</dbReference>
<evidence type="ECO:0000313" key="6">
    <source>
        <dbReference type="EMBL" id="UWZ58771.1"/>
    </source>
</evidence>
<comment type="similarity">
    <text evidence="1">Belongs to the glycosyl hydrolase 43 family.</text>
</comment>
<protein>
    <submittedName>
        <fullName evidence="6">Family 43 glycosylhydrolase</fullName>
    </submittedName>
</protein>
<dbReference type="GO" id="GO:0030246">
    <property type="term" value="F:carbohydrate binding"/>
    <property type="evidence" value="ECO:0007669"/>
    <property type="project" value="InterPro"/>
</dbReference>
<sequence>MTRKGRLAAAALLFVSVAAAGGLAHAATSGDDAPADALTGLYDTVAGYSAEDYTAASWSQFAATRSTASTLVQAKGKTTGDRTAVRTKLQTAADGLVMVRGLKSLVADYRTRPAGRYTSESSARLTAALDTAAEVAANPSATASQVATAKTALTSAAGSLVAADEGTFQTITNNTFWNDTSGNPIYSQGGGVFKFGDTYYWYGVHYLGAEHYRTNPTKKFDNEVTFVAIPVYSSKDLVNWKFERNVATTSTTLPGGGRLGGWVGRLGVSYNENTGKYVLVAQGPGGVVFLRGDSPTDTFDGAAVQGQIVNSPTPGTGDQTIFTDDNGKDYLIFSNASGRSRTFVAKLRESDSLAVEPAVEIAHAAAGREGNAMFKLDGKYYAASSDLHGWNSSVTHVVESTTSNIQGAYTTEYTMQGTELDYSHVTQTGFFVTVNGTKQRTVIFAGDRWADFAWNGIGYNQWMPVDKTGSRPQFHSLSQWQFNATTGEWRVGPQNNYILNPEFAADRITTTTLTGWTNFRDSGPTSFVTNVAGANGTRFALQIGAGQAYSGGVRQQVTLPAGTYTLATYAKTSGSLSTAQVTVTDATGAVRTLSIPASSGWTRREATNLQLAAGTATITVKAASGNGYLSVDGLSLVKTSGGTPQAGRYEAETAPAVCQGTIDSDRGGFSGSGYCNGNAAVGAYAQFTVNAVAAGTATVGIRWANGATSARPANVVVNGATVTSGQFASTGAWNTWSTTTVAVPVNAGSNTIRIDPTTANGLPNIDYLDVSAG</sequence>
<dbReference type="Gene3D" id="2.60.120.260">
    <property type="entry name" value="Galactose-binding domain-like"/>
    <property type="match status" value="2"/>
</dbReference>
<evidence type="ECO:0000256" key="3">
    <source>
        <dbReference type="ARBA" id="ARBA00023295"/>
    </source>
</evidence>
<gene>
    <name evidence="6" type="ORF">Daura_22935</name>
</gene>
<feature type="chain" id="PRO_5040498256" evidence="4">
    <location>
        <begin position="27"/>
        <end position="773"/>
    </location>
</feature>
<dbReference type="Proteomes" id="UP001058003">
    <property type="component" value="Chromosome"/>
</dbReference>
<keyword evidence="7" id="KW-1185">Reference proteome</keyword>
<reference evidence="6" key="1">
    <citation type="submission" date="2021-04" db="EMBL/GenBank/DDBJ databases">
        <title>Dactylosporangium aurantiacum NRRL B-8018 full assembly.</title>
        <authorList>
            <person name="Hartkoorn R.C."/>
            <person name="Beaudoing E."/>
            <person name="Hot D."/>
        </authorList>
    </citation>
    <scope>NUCLEOTIDE SEQUENCE</scope>
    <source>
        <strain evidence="6">NRRL B-8018</strain>
    </source>
</reference>
<evidence type="ECO:0000256" key="1">
    <source>
        <dbReference type="ARBA" id="ARBA00009865"/>
    </source>
</evidence>
<dbReference type="RefSeq" id="WP_260710573.1">
    <property type="nucleotide sequence ID" value="NZ_CP073767.1"/>
</dbReference>
<dbReference type="Gene3D" id="2.115.10.20">
    <property type="entry name" value="Glycosyl hydrolase domain, family 43"/>
    <property type="match status" value="1"/>
</dbReference>
<evidence type="ECO:0000313" key="7">
    <source>
        <dbReference type="Proteomes" id="UP001058003"/>
    </source>
</evidence>
<dbReference type="GO" id="GO:0005975">
    <property type="term" value="P:carbohydrate metabolic process"/>
    <property type="evidence" value="ECO:0007669"/>
    <property type="project" value="InterPro"/>
</dbReference>
<dbReference type="InterPro" id="IPR008979">
    <property type="entry name" value="Galactose-bd-like_sf"/>
</dbReference>
<keyword evidence="2" id="KW-0378">Hydrolase</keyword>
<dbReference type="PANTHER" id="PTHR22925:SF3">
    <property type="entry name" value="GLYCOSYL HYDROLASE FAMILY PROTEIN 43"/>
    <property type="match status" value="1"/>
</dbReference>
<evidence type="ECO:0000259" key="5">
    <source>
        <dbReference type="PROSITE" id="PS51175"/>
    </source>
</evidence>
<feature type="signal peptide" evidence="4">
    <location>
        <begin position="1"/>
        <end position="26"/>
    </location>
</feature>
<dbReference type="CDD" id="cd04082">
    <property type="entry name" value="CBM35_pectate_lyase-like"/>
    <property type="match status" value="1"/>
</dbReference>
<evidence type="ECO:0000256" key="4">
    <source>
        <dbReference type="SAM" id="SignalP"/>
    </source>
</evidence>
<dbReference type="Pfam" id="PF04616">
    <property type="entry name" value="Glyco_hydro_43"/>
    <property type="match status" value="1"/>
</dbReference>
<accession>A0A9Q9INJ1</accession>
<feature type="domain" description="CBM6" evidence="5">
    <location>
        <begin position="647"/>
        <end position="771"/>
    </location>
</feature>
<dbReference type="Gene3D" id="1.20.1270.90">
    <property type="entry name" value="AF1782-like"/>
    <property type="match status" value="1"/>
</dbReference>
<keyword evidence="3" id="KW-0326">Glycosidase</keyword>
<keyword evidence="4" id="KW-0732">Signal</keyword>
<dbReference type="InterPro" id="IPR023296">
    <property type="entry name" value="Glyco_hydro_beta-prop_sf"/>
</dbReference>
<dbReference type="AlphaFoldDB" id="A0A9Q9INJ1"/>
<dbReference type="SUPFAM" id="SSF75005">
    <property type="entry name" value="Arabinanase/levansucrase/invertase"/>
    <property type="match status" value="1"/>
</dbReference>
<dbReference type="EMBL" id="CP073767">
    <property type="protein sequence ID" value="UWZ58771.1"/>
    <property type="molecule type" value="Genomic_DNA"/>
</dbReference>
<organism evidence="6 7">
    <name type="scientific">Dactylosporangium aurantiacum</name>
    <dbReference type="NCBI Taxonomy" id="35754"/>
    <lineage>
        <taxon>Bacteria</taxon>
        <taxon>Bacillati</taxon>
        <taxon>Actinomycetota</taxon>
        <taxon>Actinomycetes</taxon>
        <taxon>Micromonosporales</taxon>
        <taxon>Micromonosporaceae</taxon>
        <taxon>Dactylosporangium</taxon>
    </lineage>
</organism>
<dbReference type="Pfam" id="PF03422">
    <property type="entry name" value="CBM_6"/>
    <property type="match status" value="1"/>
</dbReference>
<dbReference type="InterPro" id="IPR006710">
    <property type="entry name" value="Glyco_hydro_43"/>
</dbReference>
<dbReference type="PANTHER" id="PTHR22925">
    <property type="entry name" value="GLYCOSYL HYDROLASE 43 FAMILY MEMBER"/>
    <property type="match status" value="1"/>
</dbReference>